<organism evidence="2 3">
    <name type="scientific">Pelobacter propionicus (strain DSM 2379 / NBRC 103807 / OttBd1)</name>
    <dbReference type="NCBI Taxonomy" id="338966"/>
    <lineage>
        <taxon>Bacteria</taxon>
        <taxon>Pseudomonadati</taxon>
        <taxon>Thermodesulfobacteriota</taxon>
        <taxon>Desulfuromonadia</taxon>
        <taxon>Desulfuromonadales</taxon>
        <taxon>Desulfuromonadaceae</taxon>
        <taxon>Pelobacter</taxon>
    </lineage>
</organism>
<protein>
    <recommendedName>
        <fullName evidence="1">DUF1638 domain-containing protein</fullName>
    </recommendedName>
</protein>
<dbReference type="InterPro" id="IPR012437">
    <property type="entry name" value="DUF1638"/>
</dbReference>
<dbReference type="HOGENOM" id="CLU_099367_0_0_7"/>
<name>A1ANX5_PELPD</name>
<dbReference type="RefSeq" id="WP_011735338.1">
    <property type="nucleotide sequence ID" value="NC_008609.1"/>
</dbReference>
<evidence type="ECO:0000313" key="3">
    <source>
        <dbReference type="Proteomes" id="UP000006732"/>
    </source>
</evidence>
<keyword evidence="3" id="KW-1185">Reference proteome</keyword>
<feature type="domain" description="DUF1638" evidence="1">
    <location>
        <begin position="32"/>
        <end position="182"/>
    </location>
</feature>
<accession>A1ANX5</accession>
<dbReference type="AlphaFoldDB" id="A1ANX5"/>
<dbReference type="Pfam" id="PF07796">
    <property type="entry name" value="DUF1638"/>
    <property type="match status" value="1"/>
</dbReference>
<dbReference type="STRING" id="338966.Ppro_1429"/>
<dbReference type="Proteomes" id="UP000006732">
    <property type="component" value="Chromosome"/>
</dbReference>
<evidence type="ECO:0000313" key="2">
    <source>
        <dbReference type="EMBL" id="ABK99045.1"/>
    </source>
</evidence>
<sequence length="194" mass="22074">MGAPLTMIACGILRKEIDFLIRKNHWAITPLFLPSGLHVDFEKLRHALEECLRRHDRSAMLFYGACHPLMERILEDAHCIRTPGQNCVEIYLGRELFDRELAAGAFFLFEEWALHWDSIIGGSQGMSPSVVADIFRSAHQYLLAIRTPCSGDFTLQAKEISRSTTLDLRWIDVGLEELERTLKATIRAAFKDAT</sequence>
<dbReference type="eggNOG" id="COG2202">
    <property type="taxonomic scope" value="Bacteria"/>
</dbReference>
<dbReference type="KEGG" id="ppd:Ppro_1429"/>
<proteinExistence type="predicted"/>
<evidence type="ECO:0000259" key="1">
    <source>
        <dbReference type="Pfam" id="PF07796"/>
    </source>
</evidence>
<dbReference type="EMBL" id="CP000482">
    <property type="protein sequence ID" value="ABK99045.1"/>
    <property type="molecule type" value="Genomic_DNA"/>
</dbReference>
<reference evidence="2 3" key="1">
    <citation type="submission" date="2006-10" db="EMBL/GenBank/DDBJ databases">
        <title>Complete sequence of chromosome of Pelobacter propionicus DSM 2379.</title>
        <authorList>
            <consortium name="US DOE Joint Genome Institute"/>
            <person name="Copeland A."/>
            <person name="Lucas S."/>
            <person name="Lapidus A."/>
            <person name="Barry K."/>
            <person name="Detter J.C."/>
            <person name="Glavina del Rio T."/>
            <person name="Hammon N."/>
            <person name="Israni S."/>
            <person name="Dalin E."/>
            <person name="Tice H."/>
            <person name="Pitluck S."/>
            <person name="Saunders E."/>
            <person name="Brettin T."/>
            <person name="Bruce D."/>
            <person name="Han C."/>
            <person name="Tapia R."/>
            <person name="Schmutz J."/>
            <person name="Larimer F."/>
            <person name="Land M."/>
            <person name="Hauser L."/>
            <person name="Kyrpides N."/>
            <person name="Kim E."/>
            <person name="Lovley D."/>
            <person name="Richardson P."/>
        </authorList>
    </citation>
    <scope>NUCLEOTIDE SEQUENCE [LARGE SCALE GENOMIC DNA]</scope>
    <source>
        <strain evidence="3">DSM 2379 / NBRC 103807 / OttBd1</strain>
    </source>
</reference>
<dbReference type="OrthoDB" id="5570734at2"/>
<gene>
    <name evidence="2" type="ordered locus">Ppro_1429</name>
</gene>